<evidence type="ECO:0000256" key="6">
    <source>
        <dbReference type="PIRSR" id="PIRSR600223-1"/>
    </source>
</evidence>
<evidence type="ECO:0000256" key="5">
    <source>
        <dbReference type="ARBA" id="ARBA00022801"/>
    </source>
</evidence>
<name>A0A329MEQ5_9BACL</name>
<dbReference type="Proteomes" id="UP000250369">
    <property type="component" value="Unassembled WGS sequence"/>
</dbReference>
<dbReference type="InterPro" id="IPR019533">
    <property type="entry name" value="Peptidase_S26"/>
</dbReference>
<sequence length="168" mass="19492">MKKILREWLPSLLIAVVVSLFLKAYVAEAMAVPTESMVPTIHVHDRIIVEKITGSESLKVEDIVVFYPPDPSVEHKRYVKRLIGLPGDTIQIREGTLYRNGEKITERYTKEPMRYDFGPVTVPRDKYFFLGDNRNESFDSHLWVTPFVEKDKIIGKVIWQIPVHKIVK</sequence>
<evidence type="ECO:0000259" key="8">
    <source>
        <dbReference type="Pfam" id="PF10502"/>
    </source>
</evidence>
<feature type="domain" description="Peptidase S26" evidence="8">
    <location>
        <begin position="6"/>
        <end position="158"/>
    </location>
</feature>
<keyword evidence="10" id="KW-1185">Reference proteome</keyword>
<evidence type="ECO:0000256" key="3">
    <source>
        <dbReference type="ARBA" id="ARBA00009370"/>
    </source>
</evidence>
<dbReference type="PANTHER" id="PTHR43390">
    <property type="entry name" value="SIGNAL PEPTIDASE I"/>
    <property type="match status" value="1"/>
</dbReference>
<dbReference type="OrthoDB" id="9802919at2"/>
<accession>A0A329MEQ5</accession>
<evidence type="ECO:0000256" key="4">
    <source>
        <dbReference type="ARBA" id="ARBA00013208"/>
    </source>
</evidence>
<organism evidence="9 10">
    <name type="scientific">Paenibacillus contaminans</name>
    <dbReference type="NCBI Taxonomy" id="450362"/>
    <lineage>
        <taxon>Bacteria</taxon>
        <taxon>Bacillati</taxon>
        <taxon>Bacillota</taxon>
        <taxon>Bacilli</taxon>
        <taxon>Bacillales</taxon>
        <taxon>Paenibacillaceae</taxon>
        <taxon>Paenibacillus</taxon>
    </lineage>
</organism>
<dbReference type="PROSITE" id="PS00761">
    <property type="entry name" value="SPASE_I_3"/>
    <property type="match status" value="1"/>
</dbReference>
<comment type="caution">
    <text evidence="9">The sequence shown here is derived from an EMBL/GenBank/DDBJ whole genome shotgun (WGS) entry which is preliminary data.</text>
</comment>
<dbReference type="Pfam" id="PF10502">
    <property type="entry name" value="Peptidase_S26"/>
    <property type="match status" value="1"/>
</dbReference>
<dbReference type="GO" id="GO:0006465">
    <property type="term" value="P:signal peptide processing"/>
    <property type="evidence" value="ECO:0007669"/>
    <property type="project" value="InterPro"/>
</dbReference>
<comment type="subcellular location">
    <subcellularLocation>
        <location evidence="2">Cell membrane</location>
        <topology evidence="2">Single-pass type II membrane protein</topology>
    </subcellularLocation>
    <subcellularLocation>
        <location evidence="7">Membrane</location>
        <topology evidence="7">Single-pass type II membrane protein</topology>
    </subcellularLocation>
</comment>
<evidence type="ECO:0000313" key="10">
    <source>
        <dbReference type="Proteomes" id="UP000250369"/>
    </source>
</evidence>
<evidence type="ECO:0000313" key="9">
    <source>
        <dbReference type="EMBL" id="RAV17716.1"/>
    </source>
</evidence>
<dbReference type="EMBL" id="QMFB01000018">
    <property type="protein sequence ID" value="RAV17716.1"/>
    <property type="molecule type" value="Genomic_DNA"/>
</dbReference>
<proteinExistence type="inferred from homology"/>
<reference evidence="9 10" key="1">
    <citation type="journal article" date="2009" name="Int. J. Syst. Evol. Microbiol.">
        <title>Paenibacillus contaminans sp. nov., isolated from a contaminated laboratory plate.</title>
        <authorList>
            <person name="Chou J.H."/>
            <person name="Lee J.H."/>
            <person name="Lin M.C."/>
            <person name="Chang P.S."/>
            <person name="Arun A.B."/>
            <person name="Young C.C."/>
            <person name="Chen W.M."/>
        </authorList>
    </citation>
    <scope>NUCLEOTIDE SEQUENCE [LARGE SCALE GENOMIC DNA]</scope>
    <source>
        <strain evidence="9 10">CKOBP-6</strain>
    </source>
</reference>
<comment type="similarity">
    <text evidence="3 7">Belongs to the peptidase S26 family.</text>
</comment>
<dbReference type="InterPro" id="IPR019757">
    <property type="entry name" value="Pept_S26A_signal_pept_1_Lys-AS"/>
</dbReference>
<dbReference type="InterPro" id="IPR000223">
    <property type="entry name" value="Pept_S26A_signal_pept_1"/>
</dbReference>
<feature type="active site" evidence="6">
    <location>
        <position position="36"/>
    </location>
</feature>
<feature type="active site" evidence="6">
    <location>
        <position position="80"/>
    </location>
</feature>
<dbReference type="SUPFAM" id="SSF51306">
    <property type="entry name" value="LexA/Signal peptidase"/>
    <property type="match status" value="1"/>
</dbReference>
<dbReference type="AlphaFoldDB" id="A0A329MEQ5"/>
<dbReference type="GO" id="GO:0009003">
    <property type="term" value="F:signal peptidase activity"/>
    <property type="evidence" value="ECO:0007669"/>
    <property type="project" value="UniProtKB-EC"/>
</dbReference>
<evidence type="ECO:0000256" key="1">
    <source>
        <dbReference type="ARBA" id="ARBA00000677"/>
    </source>
</evidence>
<dbReference type="PRINTS" id="PR00727">
    <property type="entry name" value="LEADERPTASE"/>
</dbReference>
<gene>
    <name evidence="9" type="primary">lepB</name>
    <name evidence="9" type="ORF">DQG23_26695</name>
</gene>
<evidence type="ECO:0000256" key="7">
    <source>
        <dbReference type="RuleBase" id="RU362042"/>
    </source>
</evidence>
<dbReference type="InterPro" id="IPR036286">
    <property type="entry name" value="LexA/Signal_pep-like_sf"/>
</dbReference>
<dbReference type="InterPro" id="IPR019758">
    <property type="entry name" value="Pept_S26A_signal_pept_1_CS"/>
</dbReference>
<keyword evidence="7" id="KW-0645">Protease</keyword>
<keyword evidence="5 7" id="KW-0378">Hydrolase</keyword>
<dbReference type="GO" id="GO:0004252">
    <property type="term" value="F:serine-type endopeptidase activity"/>
    <property type="evidence" value="ECO:0007669"/>
    <property type="project" value="InterPro"/>
</dbReference>
<dbReference type="NCBIfam" id="TIGR02227">
    <property type="entry name" value="sigpep_I_bact"/>
    <property type="match status" value="1"/>
</dbReference>
<dbReference type="PROSITE" id="PS00760">
    <property type="entry name" value="SPASE_I_2"/>
    <property type="match status" value="1"/>
</dbReference>
<dbReference type="CDD" id="cd06530">
    <property type="entry name" value="S26_SPase_I"/>
    <property type="match status" value="1"/>
</dbReference>
<dbReference type="PANTHER" id="PTHR43390:SF1">
    <property type="entry name" value="CHLOROPLAST PROCESSING PEPTIDASE"/>
    <property type="match status" value="1"/>
</dbReference>
<comment type="catalytic activity">
    <reaction evidence="1 7">
        <text>Cleavage of hydrophobic, N-terminal signal or leader sequences from secreted and periplasmic proteins.</text>
        <dbReference type="EC" id="3.4.21.89"/>
    </reaction>
</comment>
<dbReference type="EC" id="3.4.21.89" evidence="4 7"/>
<dbReference type="Gene3D" id="2.10.109.10">
    <property type="entry name" value="Umud Fragment, subunit A"/>
    <property type="match status" value="1"/>
</dbReference>
<dbReference type="GO" id="GO:0005886">
    <property type="term" value="C:plasma membrane"/>
    <property type="evidence" value="ECO:0007669"/>
    <property type="project" value="UniProtKB-SubCell"/>
</dbReference>
<protein>
    <recommendedName>
        <fullName evidence="4 7">Signal peptidase I</fullName>
        <ecNumber evidence="4 7">3.4.21.89</ecNumber>
    </recommendedName>
</protein>
<dbReference type="RefSeq" id="WP_113034082.1">
    <property type="nucleotide sequence ID" value="NZ_QMFB01000018.1"/>
</dbReference>
<evidence type="ECO:0000256" key="2">
    <source>
        <dbReference type="ARBA" id="ARBA00004401"/>
    </source>
</evidence>